<evidence type="ECO:0000313" key="2">
    <source>
        <dbReference type="Proteomes" id="UP000017174"/>
    </source>
</evidence>
<organism evidence="1 2">
    <name type="scientific">Rothia aeria F0184</name>
    <dbReference type="NCBI Taxonomy" id="888019"/>
    <lineage>
        <taxon>Bacteria</taxon>
        <taxon>Bacillati</taxon>
        <taxon>Actinomycetota</taxon>
        <taxon>Actinomycetes</taxon>
        <taxon>Micrococcales</taxon>
        <taxon>Micrococcaceae</taxon>
        <taxon>Rothia</taxon>
    </lineage>
</organism>
<evidence type="ECO:0000313" key="1">
    <source>
        <dbReference type="EMBL" id="ERT66264.1"/>
    </source>
</evidence>
<dbReference type="Pfam" id="PF12900">
    <property type="entry name" value="Pyridox_ox_2"/>
    <property type="match status" value="1"/>
</dbReference>
<dbReference type="PATRIC" id="fig|888019.4.peg.1104"/>
<accession>U7V541</accession>
<dbReference type="AlphaFoldDB" id="U7V541"/>
<comment type="caution">
    <text evidence="1">The sequence shown here is derived from an EMBL/GenBank/DDBJ whole genome shotgun (WGS) entry which is preliminary data.</text>
</comment>
<reference evidence="1 2" key="1">
    <citation type="submission" date="2013-08" db="EMBL/GenBank/DDBJ databases">
        <authorList>
            <person name="Weinstock G."/>
            <person name="Sodergren E."/>
            <person name="Wylie T."/>
            <person name="Fulton L."/>
            <person name="Fulton R."/>
            <person name="Fronick C."/>
            <person name="O'Laughlin M."/>
            <person name="Godfrey J."/>
            <person name="Miner T."/>
            <person name="Herter B."/>
            <person name="Appelbaum E."/>
            <person name="Cordes M."/>
            <person name="Lek S."/>
            <person name="Wollam A."/>
            <person name="Pepin K.H."/>
            <person name="Palsikar V.B."/>
            <person name="Mitreva M."/>
            <person name="Wilson R.K."/>
        </authorList>
    </citation>
    <scope>NUCLEOTIDE SEQUENCE [LARGE SCALE GENOMIC DNA]</scope>
    <source>
        <strain evidence="1 2">F0184</strain>
    </source>
</reference>
<dbReference type="SUPFAM" id="SSF50475">
    <property type="entry name" value="FMN-binding split barrel"/>
    <property type="match status" value="1"/>
</dbReference>
<dbReference type="Gene3D" id="2.30.110.10">
    <property type="entry name" value="Electron Transport, Fmn-binding Protein, Chain A"/>
    <property type="match status" value="1"/>
</dbReference>
<evidence type="ECO:0008006" key="3">
    <source>
        <dbReference type="Google" id="ProtNLM"/>
    </source>
</evidence>
<dbReference type="InterPro" id="IPR012349">
    <property type="entry name" value="Split_barrel_FMN-bd"/>
</dbReference>
<proteinExistence type="predicted"/>
<name>U7V541_9MICC</name>
<dbReference type="RefSeq" id="WP_023133706.1">
    <property type="nucleotide sequence ID" value="NZ_KI518028.1"/>
</dbReference>
<gene>
    <name evidence="1" type="ORF">HMPREF0742_01307</name>
</gene>
<dbReference type="Proteomes" id="UP000017174">
    <property type="component" value="Unassembled WGS sequence"/>
</dbReference>
<dbReference type="InterPro" id="IPR024747">
    <property type="entry name" value="Pyridox_Oxase-rel"/>
</dbReference>
<dbReference type="HOGENOM" id="CLU_127487_0_0_11"/>
<sequence length="139" mass="15935">MSIQEHNQMMSTESCWETIRENTLGRLVITDGQFVDVLPAFYGVTGDEIYLRTTRGDKLSSVVVSRRVAFEIDEPLPEGIRTVIVQGVAHWLPNEMTPDVVHTLGLRHFSDGNKMQWVRIEPRKVYGREYRLVETDSGQ</sequence>
<protein>
    <recommendedName>
        <fullName evidence="3">Pyridoxamine 5'-phosphate oxidase family protein</fullName>
    </recommendedName>
</protein>
<dbReference type="EMBL" id="AXZG01000037">
    <property type="protein sequence ID" value="ERT66264.1"/>
    <property type="molecule type" value="Genomic_DNA"/>
</dbReference>
<dbReference type="GeneID" id="93861481"/>